<dbReference type="AlphaFoldDB" id="A0AAN7P492"/>
<dbReference type="PANTHER" id="PTHR15642:SF3">
    <property type="entry name" value="CYTOCHROME C OXIDASE ASSEMBLY FACTOR 3 HOMOLOG, MITOCHONDRIAL"/>
    <property type="match status" value="1"/>
</dbReference>
<dbReference type="InterPro" id="IPR018628">
    <property type="entry name" value="Coa3_CC"/>
</dbReference>
<keyword evidence="10" id="KW-1185">Reference proteome</keyword>
<evidence type="ECO:0000256" key="5">
    <source>
        <dbReference type="ARBA" id="ARBA00023128"/>
    </source>
</evidence>
<feature type="transmembrane region" description="Helical" evidence="7">
    <location>
        <begin position="45"/>
        <end position="66"/>
    </location>
</feature>
<dbReference type="PANTHER" id="PTHR15642">
    <property type="entry name" value="CYTOCHROME C OXIDASE ASSEMBLY FACTOR 3, MITOCHONDRIAL"/>
    <property type="match status" value="1"/>
</dbReference>
<feature type="domain" description="Cytochrome c oxidase assembly factor 3 mitochondrial coiled-coil" evidence="8">
    <location>
        <begin position="30"/>
        <end position="78"/>
    </location>
</feature>
<comment type="function">
    <text evidence="7">Required for assembly of cytochrome c oxidase (complex IV).</text>
</comment>
<dbReference type="EMBL" id="JARPUR010000004">
    <property type="protein sequence ID" value="KAK4876699.1"/>
    <property type="molecule type" value="Genomic_DNA"/>
</dbReference>
<evidence type="ECO:0000256" key="7">
    <source>
        <dbReference type="RuleBase" id="RU367056"/>
    </source>
</evidence>
<sequence>MNSGERMPKIDPAKIKNVDLNFMKVIEQQNFDRVRRLQRLRRSNIITGSVLGVGILSIYAYTMLAVKQENFLDDFDEPLKVIDK</sequence>
<evidence type="ECO:0000256" key="6">
    <source>
        <dbReference type="ARBA" id="ARBA00023136"/>
    </source>
</evidence>
<accession>A0AAN7P492</accession>
<protein>
    <recommendedName>
        <fullName evidence="7">Cytochrome c oxidase assembly factor 3</fullName>
    </recommendedName>
</protein>
<dbReference type="Proteomes" id="UP001353858">
    <property type="component" value="Unassembled WGS sequence"/>
</dbReference>
<comment type="caution">
    <text evidence="9">The sequence shown here is derived from an EMBL/GenBank/DDBJ whole genome shotgun (WGS) entry which is preliminary data.</text>
</comment>
<keyword evidence="3 7" id="KW-0812">Transmembrane</keyword>
<dbReference type="GO" id="GO:0005743">
    <property type="term" value="C:mitochondrial inner membrane"/>
    <property type="evidence" value="ECO:0007669"/>
    <property type="project" value="UniProtKB-UniRule"/>
</dbReference>
<comment type="subcellular location">
    <subcellularLocation>
        <location evidence="1">Mitochondrion membrane</location>
        <topology evidence="1">Single-pass membrane protein</topology>
    </subcellularLocation>
</comment>
<keyword evidence="4 7" id="KW-1133">Transmembrane helix</keyword>
<evidence type="ECO:0000259" key="8">
    <source>
        <dbReference type="Pfam" id="PF09813"/>
    </source>
</evidence>
<evidence type="ECO:0000256" key="1">
    <source>
        <dbReference type="ARBA" id="ARBA00004304"/>
    </source>
</evidence>
<organism evidence="9 10">
    <name type="scientific">Aquatica leii</name>
    <dbReference type="NCBI Taxonomy" id="1421715"/>
    <lineage>
        <taxon>Eukaryota</taxon>
        <taxon>Metazoa</taxon>
        <taxon>Ecdysozoa</taxon>
        <taxon>Arthropoda</taxon>
        <taxon>Hexapoda</taxon>
        <taxon>Insecta</taxon>
        <taxon>Pterygota</taxon>
        <taxon>Neoptera</taxon>
        <taxon>Endopterygota</taxon>
        <taxon>Coleoptera</taxon>
        <taxon>Polyphaga</taxon>
        <taxon>Elateriformia</taxon>
        <taxon>Elateroidea</taxon>
        <taxon>Lampyridae</taxon>
        <taxon>Luciolinae</taxon>
        <taxon>Aquatica</taxon>
    </lineage>
</organism>
<reference evidence="10" key="1">
    <citation type="submission" date="2023-01" db="EMBL/GenBank/DDBJ databases">
        <title>Key to firefly adult light organ development and bioluminescence: homeobox transcription factors regulate luciferase expression and transportation to peroxisome.</title>
        <authorList>
            <person name="Fu X."/>
        </authorList>
    </citation>
    <scope>NUCLEOTIDE SEQUENCE [LARGE SCALE GENOMIC DNA]</scope>
</reference>
<evidence type="ECO:0000313" key="9">
    <source>
        <dbReference type="EMBL" id="KAK4876699.1"/>
    </source>
</evidence>
<proteinExistence type="inferred from homology"/>
<gene>
    <name evidence="9" type="ORF">RN001_009205</name>
</gene>
<keyword evidence="7" id="KW-0999">Mitochondrion inner membrane</keyword>
<dbReference type="Pfam" id="PF09813">
    <property type="entry name" value="Coa3_cc"/>
    <property type="match status" value="1"/>
</dbReference>
<comment type="similarity">
    <text evidence="2 7">Belongs to the COA3 family.</text>
</comment>
<comment type="subunit">
    <text evidence="7">Component of 250-400 kDa complexes called cytochrome oxidase assembly intermediates or COA complexes.</text>
</comment>
<name>A0AAN7P492_9COLE</name>
<evidence type="ECO:0000256" key="2">
    <source>
        <dbReference type="ARBA" id="ARBA00007035"/>
    </source>
</evidence>
<evidence type="ECO:0000313" key="10">
    <source>
        <dbReference type="Proteomes" id="UP001353858"/>
    </source>
</evidence>
<keyword evidence="6 7" id="KW-0472">Membrane</keyword>
<evidence type="ECO:0000256" key="3">
    <source>
        <dbReference type="ARBA" id="ARBA00022692"/>
    </source>
</evidence>
<evidence type="ECO:0000256" key="4">
    <source>
        <dbReference type="ARBA" id="ARBA00022989"/>
    </source>
</evidence>
<dbReference type="GO" id="GO:0033617">
    <property type="term" value="P:mitochondrial respiratory chain complex IV assembly"/>
    <property type="evidence" value="ECO:0007669"/>
    <property type="project" value="UniProtKB-UniRule"/>
</dbReference>
<dbReference type="InterPro" id="IPR041752">
    <property type="entry name" value="Coa3"/>
</dbReference>
<keyword evidence="5 7" id="KW-0496">Mitochondrion</keyword>